<accession>A0ACC6A0R3</accession>
<comment type="caution">
    <text evidence="1">The sequence shown here is derived from an EMBL/GenBank/DDBJ whole genome shotgun (WGS) entry which is preliminary data.</text>
</comment>
<name>A0ACC6A0R3_9RHOB</name>
<dbReference type="Proteomes" id="UP001203036">
    <property type="component" value="Unassembled WGS sequence"/>
</dbReference>
<organism evidence="1 2">
    <name type="scientific">Lutimaribacter degradans</name>
    <dbReference type="NCBI Taxonomy" id="2945989"/>
    <lineage>
        <taxon>Bacteria</taxon>
        <taxon>Pseudomonadati</taxon>
        <taxon>Pseudomonadota</taxon>
        <taxon>Alphaproteobacteria</taxon>
        <taxon>Rhodobacterales</taxon>
        <taxon>Roseobacteraceae</taxon>
        <taxon>Lutimaribacter</taxon>
    </lineage>
</organism>
<reference evidence="1" key="1">
    <citation type="submission" date="2022-06" db="EMBL/GenBank/DDBJ databases">
        <title>Lutimaribacter sp. EGI FJ00013, a novel bacterium isolated from a salt lake sediment enrichment.</title>
        <authorList>
            <person name="Gao L."/>
            <person name="Fang B.-Z."/>
            <person name="Li W.-J."/>
        </authorList>
    </citation>
    <scope>NUCLEOTIDE SEQUENCE</scope>
    <source>
        <strain evidence="1">EGI FJ00013</strain>
    </source>
</reference>
<gene>
    <name evidence="1" type="ORF">M8744_16010</name>
</gene>
<sequence length="248" mass="27177">MPSQNKSLCVFGDSHIGSVRKAIGDGKVKLRGIDVEFWGATGENFRNINLVDDAIRPQSDEAAEVLKSINARGRLSIAPGDFDLVLFYGARLRLSSFVPSLVHHMRKPHGYMSEAVLRAAARRFIGNCRAARLAKWLAGDGRTRVFFAPTPFLTWGVLDHRQDKRTLALYPEVESTTAEERARLIGALSAEMAQDGVTLVPQPEETVVHGVFTDQKYAVENAAESGDISHKSAEFAALMVDSVVRAAK</sequence>
<protein>
    <submittedName>
        <fullName evidence="1">Uncharacterized protein</fullName>
    </submittedName>
</protein>
<evidence type="ECO:0000313" key="2">
    <source>
        <dbReference type="Proteomes" id="UP001203036"/>
    </source>
</evidence>
<dbReference type="EMBL" id="JAMQGO010000014">
    <property type="protein sequence ID" value="MCM2563660.1"/>
    <property type="molecule type" value="Genomic_DNA"/>
</dbReference>
<keyword evidence="2" id="KW-1185">Reference proteome</keyword>
<proteinExistence type="predicted"/>
<evidence type="ECO:0000313" key="1">
    <source>
        <dbReference type="EMBL" id="MCM2563660.1"/>
    </source>
</evidence>